<feature type="region of interest" description="Disordered" evidence="2">
    <location>
        <begin position="78"/>
        <end position="98"/>
    </location>
</feature>
<reference evidence="4 5" key="1">
    <citation type="submission" date="2023-07" db="EMBL/GenBank/DDBJ databases">
        <title>Genomic Encyclopedia of Type Strains, Phase IV (KMG-IV): sequencing the most valuable type-strain genomes for metagenomic binning, comparative biology and taxonomic classification.</title>
        <authorList>
            <person name="Goeker M."/>
        </authorList>
    </citation>
    <scope>NUCLEOTIDE SEQUENCE [LARGE SCALE GENOMIC DNA]</scope>
    <source>
        <strain evidence="4 5">DSM 22170</strain>
    </source>
</reference>
<proteinExistence type="predicted"/>
<accession>A0ABU1J2P1</accession>
<dbReference type="RefSeq" id="WP_229685764.1">
    <property type="nucleotide sequence ID" value="NZ_BMMB01000005.1"/>
</dbReference>
<feature type="signal peptide" evidence="3">
    <location>
        <begin position="1"/>
        <end position="28"/>
    </location>
</feature>
<dbReference type="Gene3D" id="3.10.450.730">
    <property type="entry name" value="BLIP domain"/>
    <property type="match status" value="1"/>
</dbReference>
<evidence type="ECO:0000256" key="3">
    <source>
        <dbReference type="SAM" id="SignalP"/>
    </source>
</evidence>
<name>A0ABU1J2P1_9BACL</name>
<evidence type="ECO:0000256" key="2">
    <source>
        <dbReference type="SAM" id="MobiDB-lite"/>
    </source>
</evidence>
<evidence type="ECO:0000313" key="4">
    <source>
        <dbReference type="EMBL" id="MDR6245773.1"/>
    </source>
</evidence>
<evidence type="ECO:0000256" key="1">
    <source>
        <dbReference type="SAM" id="Coils"/>
    </source>
</evidence>
<dbReference type="PROSITE" id="PS51257">
    <property type="entry name" value="PROKAR_LIPOPROTEIN"/>
    <property type="match status" value="1"/>
</dbReference>
<comment type="caution">
    <text evidence="4">The sequence shown here is derived from an EMBL/GenBank/DDBJ whole genome shotgun (WGS) entry which is preliminary data.</text>
</comment>
<feature type="compositionally biased region" description="Low complexity" evidence="2">
    <location>
        <begin position="83"/>
        <end position="97"/>
    </location>
</feature>
<protein>
    <submittedName>
        <fullName evidence="4">Uncharacterized protein YlxW (UPF0749 family)</fullName>
    </submittedName>
</protein>
<keyword evidence="1" id="KW-0175">Coiled coil</keyword>
<keyword evidence="3" id="KW-0732">Signal</keyword>
<gene>
    <name evidence="4" type="ORF">JOC58_003689</name>
</gene>
<dbReference type="Proteomes" id="UP001185028">
    <property type="component" value="Unassembled WGS sequence"/>
</dbReference>
<sequence length="175" mass="17770">MNLLNKKVIGGTSVVLSMLLLSACGSEATPAASVDTSALQDKIAVLEKKLDEQSVKSDEQAQKIAALEKKMTELDAAGGATAGQGVNSQTSTSTGNNGSAGKGDGVLITFAQYKKLEVGMSVEEVINILGGEGEALSETENTVVYSYKGAAGDGSNAVIAFQGGKLLTKAQAGLK</sequence>
<evidence type="ECO:0000313" key="5">
    <source>
        <dbReference type="Proteomes" id="UP001185028"/>
    </source>
</evidence>
<organism evidence="4 5">
    <name type="scientific">Paenibacillus hunanensis</name>
    <dbReference type="NCBI Taxonomy" id="539262"/>
    <lineage>
        <taxon>Bacteria</taxon>
        <taxon>Bacillati</taxon>
        <taxon>Bacillota</taxon>
        <taxon>Bacilli</taxon>
        <taxon>Bacillales</taxon>
        <taxon>Paenibacillaceae</taxon>
        <taxon>Paenibacillus</taxon>
    </lineage>
</organism>
<feature type="coiled-coil region" evidence="1">
    <location>
        <begin position="36"/>
        <end position="77"/>
    </location>
</feature>
<dbReference type="EMBL" id="JAVDQH010000018">
    <property type="protein sequence ID" value="MDR6245773.1"/>
    <property type="molecule type" value="Genomic_DNA"/>
</dbReference>
<feature type="chain" id="PRO_5045842695" evidence="3">
    <location>
        <begin position="29"/>
        <end position="175"/>
    </location>
</feature>
<keyword evidence="5" id="KW-1185">Reference proteome</keyword>